<dbReference type="EMBL" id="JAGIZQ010000001">
    <property type="protein sequence ID" value="KAH6651243.1"/>
    <property type="molecule type" value="Genomic_DNA"/>
</dbReference>
<evidence type="ECO:0000313" key="1">
    <source>
        <dbReference type="EMBL" id="KAH6651243.1"/>
    </source>
</evidence>
<gene>
    <name evidence="1" type="ORF">F5144DRAFT_81278</name>
</gene>
<protein>
    <submittedName>
        <fullName evidence="1">AMP-binding enzyme</fullName>
    </submittedName>
</protein>
<accession>A0ACB7PQ44</accession>
<keyword evidence="2" id="KW-1185">Reference proteome</keyword>
<name>A0ACB7PQ44_9PEZI</name>
<reference evidence="1 2" key="1">
    <citation type="journal article" date="2021" name="Nat. Commun.">
        <title>Genetic determinants of endophytism in the Arabidopsis root mycobiome.</title>
        <authorList>
            <person name="Mesny F."/>
            <person name="Miyauchi S."/>
            <person name="Thiergart T."/>
            <person name="Pickel B."/>
            <person name="Atanasova L."/>
            <person name="Karlsson M."/>
            <person name="Huettel B."/>
            <person name="Barry K.W."/>
            <person name="Haridas S."/>
            <person name="Chen C."/>
            <person name="Bauer D."/>
            <person name="Andreopoulos W."/>
            <person name="Pangilinan J."/>
            <person name="LaButti K."/>
            <person name="Riley R."/>
            <person name="Lipzen A."/>
            <person name="Clum A."/>
            <person name="Drula E."/>
            <person name="Henrissat B."/>
            <person name="Kohler A."/>
            <person name="Grigoriev I.V."/>
            <person name="Martin F.M."/>
            <person name="Hacquard S."/>
        </authorList>
    </citation>
    <scope>NUCLEOTIDE SEQUENCE [LARGE SCALE GENOMIC DNA]</scope>
    <source>
        <strain evidence="1 2">MPI-SDFR-AT-0079</strain>
    </source>
</reference>
<comment type="caution">
    <text evidence="1">The sequence shown here is derived from an EMBL/GenBank/DDBJ whole genome shotgun (WGS) entry which is preliminary data.</text>
</comment>
<dbReference type="Proteomes" id="UP000724584">
    <property type="component" value="Unassembled WGS sequence"/>
</dbReference>
<organism evidence="1 2">
    <name type="scientific">Chaetomium tenue</name>
    <dbReference type="NCBI Taxonomy" id="1854479"/>
    <lineage>
        <taxon>Eukaryota</taxon>
        <taxon>Fungi</taxon>
        <taxon>Dikarya</taxon>
        <taxon>Ascomycota</taxon>
        <taxon>Pezizomycotina</taxon>
        <taxon>Sordariomycetes</taxon>
        <taxon>Sordariomycetidae</taxon>
        <taxon>Sordariales</taxon>
        <taxon>Chaetomiaceae</taxon>
        <taxon>Chaetomium</taxon>
    </lineage>
</organism>
<proteinExistence type="predicted"/>
<evidence type="ECO:0000313" key="2">
    <source>
        <dbReference type="Proteomes" id="UP000724584"/>
    </source>
</evidence>
<sequence length="1028" mass="112011">MATKTPDNGQCVPKSFTMGPTTPCPFPTVTAAIRHATRNYPASVAAIDLSQAGNRREMLYMDLEIRGQQLARRLRTAGVGPGNRVPLVVKRSIEMLVGIYAILLCGAQYVPLDGGIVTQAALETVISQSGGGLVVCTKSTRKRLQKTDSDTVRGCRLVCIEDEAKTEEEGKRDPIDLATPQSGCYVIYTSGTTGTPKGVDVTHSNVANLVCMSPGSLGIRPSIKVGQVLNISFDMAAWEILGCLCNGGTLVLRGSDWVPTLKEIDVLICTPSILSLKATDQFLNIKVVATAGEPSNQLLADKWATHGTYYNCCGPTETTIVNTMLRHESGKPLTIGTPTPNNSVYILDDDLRPVPGGDVGTLWAGGRGVTRGYVGMPEMTATKYRKDPFALDGSMMYNTGDLGRWLESGEIEIMGRKDDQVKVNGFRIELDGVAHVMAAAPGVQNAYAMLIDGDIHGFLHPADCNSREVLQHLEQVLPYYSRPKHLHGLDHVPLTQNGKVDKAALRTIVIEGHGQELIVPPGQDSSSYAPSTSTRYNSDQEAGVVHVTEKNSMATITMASSTTSLDIVKPEEDTTSFNLDGDLPKKDRAKFFRNLVHRAFIPYRFLLMLVYLGNIGALVSLYVNGINRAWIGNMVAINLLIAVLIRQDMVINVLYTIFCSVPKSWPLWIRASCAKIYHLGGVHAGAATWSSFWLLSANISDAYCFSTHSCSSYPYHSAAYQAISWILTALFASMLGFALPQFRSTHHDFFERYHRFVGWTMLGLFWTQTFLGLADSVTHPLSPTTPPATYASALLAAPPFWILLAATLSIASSWFWLRQVPVDAEVLSDHAVRLHFGYTVPVNGTFTRLSFRPLIEWHSFATVPAPEPVRGRPAGYSLVVSNAGDWTKACIKKGPQKIWVRGVPTCGVMRIATLFNRVVVVATGSGIGPLLGHIQQPSCATACLWSTKDPVKTYGKELVDAVKSQIPGAVIWDTSAQGRPDMVKLSYNLARSFKAEAVIIIANRKITTKVVYGLETRGVHAYGAIWDS</sequence>